<dbReference type="SMART" id="SM01235">
    <property type="entry name" value="Haem_bd"/>
    <property type="match status" value="1"/>
</dbReference>
<proteinExistence type="predicted"/>
<dbReference type="EMBL" id="JBBKXZ010000002">
    <property type="protein sequence ID" value="MFD3394287.1"/>
    <property type="molecule type" value="Genomic_DNA"/>
</dbReference>
<name>A0ABW6DBJ6_9BACT</name>
<dbReference type="Proteomes" id="UP001598138">
    <property type="component" value="Unassembled WGS sequence"/>
</dbReference>
<dbReference type="Pfam" id="PF14376">
    <property type="entry name" value="Haem_bd"/>
    <property type="match status" value="1"/>
</dbReference>
<evidence type="ECO:0000259" key="1">
    <source>
        <dbReference type="SMART" id="SM01235"/>
    </source>
</evidence>
<protein>
    <submittedName>
        <fullName evidence="2">Heme-binding domain-containing protein</fullName>
    </submittedName>
</protein>
<feature type="domain" description="Haem-binding" evidence="1">
    <location>
        <begin position="9"/>
        <end position="145"/>
    </location>
</feature>
<evidence type="ECO:0000313" key="3">
    <source>
        <dbReference type="Proteomes" id="UP001598138"/>
    </source>
</evidence>
<reference evidence="2 3" key="1">
    <citation type="submission" date="2024-03" db="EMBL/GenBank/DDBJ databases">
        <title>Aquirufa genome sequencing.</title>
        <authorList>
            <person name="Pitt A."/>
            <person name="Hahn M.W."/>
        </authorList>
    </citation>
    <scope>NUCLEOTIDE SEQUENCE [LARGE SCALE GENOMIC DNA]</scope>
    <source>
        <strain evidence="2 3">OSTEICH-129V</strain>
    </source>
</reference>
<accession>A0ABW6DBJ6</accession>
<comment type="caution">
    <text evidence="2">The sequence shown here is derived from an EMBL/GenBank/DDBJ whole genome shotgun (WGS) entry which is preliminary data.</text>
</comment>
<gene>
    <name evidence="2" type="ORF">U0R10_06615</name>
</gene>
<dbReference type="InterPro" id="IPR025992">
    <property type="entry name" value="Haem-bd"/>
</dbReference>
<keyword evidence="3" id="KW-1185">Reference proteome</keyword>
<dbReference type="RefSeq" id="WP_377983169.1">
    <property type="nucleotide sequence ID" value="NZ_JBBKXZ010000002.1"/>
</dbReference>
<sequence length="166" mass="18842">MKKIALAIIGLLIIIQFIHPERNTSNDNTYAISKKYIIPDHVNTILTNACTDCHSNQSTYPWYSNIQPVGFGLNHHIEEGKEHLNFSTFLKLPIAVQNHKLEEVIETVEEGEMPMPSYTYLGLHPKANLSDAERGQLIAWAKAQMDTLKATYPADSLKMKPRPKRD</sequence>
<evidence type="ECO:0000313" key="2">
    <source>
        <dbReference type="EMBL" id="MFD3394287.1"/>
    </source>
</evidence>
<organism evidence="2 3">
    <name type="scientific">Aquirufa avitistagni</name>
    <dbReference type="NCBI Taxonomy" id="3104728"/>
    <lineage>
        <taxon>Bacteria</taxon>
        <taxon>Pseudomonadati</taxon>
        <taxon>Bacteroidota</taxon>
        <taxon>Cytophagia</taxon>
        <taxon>Cytophagales</taxon>
        <taxon>Flectobacillaceae</taxon>
        <taxon>Aquirufa</taxon>
    </lineage>
</organism>